<gene>
    <name evidence="1" type="ORF">UFOVP1229_141</name>
</gene>
<organism evidence="1">
    <name type="scientific">uncultured Caudovirales phage</name>
    <dbReference type="NCBI Taxonomy" id="2100421"/>
    <lineage>
        <taxon>Viruses</taxon>
        <taxon>Duplodnaviria</taxon>
        <taxon>Heunggongvirae</taxon>
        <taxon>Uroviricota</taxon>
        <taxon>Caudoviricetes</taxon>
        <taxon>Peduoviridae</taxon>
        <taxon>Maltschvirus</taxon>
        <taxon>Maltschvirus maltsch</taxon>
    </lineage>
</organism>
<dbReference type="EMBL" id="LR797178">
    <property type="protein sequence ID" value="CAB4191790.1"/>
    <property type="molecule type" value="Genomic_DNA"/>
</dbReference>
<proteinExistence type="predicted"/>
<name>A0A6J5R3A8_9CAUD</name>
<sequence length="91" mass="10545">MNFTIAPDVIEFSVDHIVFIDSDGRAFRETSGKIRASRFSGCMSDEKFDQLPPVIEVTIQDGMYRDSQSFFREPFSTELQFRIVDREIPQC</sequence>
<protein>
    <submittedName>
        <fullName evidence="1">Uncharacterized protein</fullName>
    </submittedName>
</protein>
<reference evidence="1" key="1">
    <citation type="submission" date="2020-05" db="EMBL/GenBank/DDBJ databases">
        <authorList>
            <person name="Chiriac C."/>
            <person name="Salcher M."/>
            <person name="Ghai R."/>
            <person name="Kavagutti S V."/>
        </authorList>
    </citation>
    <scope>NUCLEOTIDE SEQUENCE</scope>
</reference>
<accession>A0A6J5R3A8</accession>
<evidence type="ECO:0000313" key="1">
    <source>
        <dbReference type="EMBL" id="CAB4191790.1"/>
    </source>
</evidence>